<accession>W9NLA9</accession>
<evidence type="ECO:0000313" key="2">
    <source>
        <dbReference type="EMBL" id="EXA28670.1"/>
    </source>
</evidence>
<organism evidence="2">
    <name type="scientific">Fusarium oxysporum f. sp. pisi HDV247</name>
    <dbReference type="NCBI Taxonomy" id="1080344"/>
    <lineage>
        <taxon>Eukaryota</taxon>
        <taxon>Fungi</taxon>
        <taxon>Dikarya</taxon>
        <taxon>Ascomycota</taxon>
        <taxon>Pezizomycotina</taxon>
        <taxon>Sordariomycetes</taxon>
        <taxon>Hypocreomycetidae</taxon>
        <taxon>Hypocreales</taxon>
        <taxon>Nectriaceae</taxon>
        <taxon>Fusarium</taxon>
        <taxon>Fusarium oxysporum species complex</taxon>
    </lineage>
</organism>
<keyword evidence="1" id="KW-0732">Signal</keyword>
<dbReference type="HOGENOM" id="CLU_1740656_0_0_1"/>
<evidence type="ECO:0000256" key="1">
    <source>
        <dbReference type="SAM" id="SignalP"/>
    </source>
</evidence>
<sequence>MKLIVISLSSMVLLAAAAPMVSNPAFPLPLESDKGLDLALDKRAILASESRDITSGSVFEPRSGLVRRMNVPNSVGTAVLNIGSIIVRAIVDAAGNVIFEVTNNYAGTRRISFRDADVMLDAGSLTVASRHIASYNTHGGIEAGAVVSIAVQMGG</sequence>
<protein>
    <submittedName>
        <fullName evidence="2">Uncharacterized protein</fullName>
    </submittedName>
</protein>
<feature type="chain" id="PRO_5004926023" evidence="1">
    <location>
        <begin position="18"/>
        <end position="155"/>
    </location>
</feature>
<proteinExistence type="predicted"/>
<dbReference type="EMBL" id="JH651200">
    <property type="protein sequence ID" value="EXA28670.1"/>
    <property type="molecule type" value="Genomic_DNA"/>
</dbReference>
<feature type="signal peptide" evidence="1">
    <location>
        <begin position="1"/>
        <end position="17"/>
    </location>
</feature>
<reference evidence="2" key="2">
    <citation type="submission" date="2012-05" db="EMBL/GenBank/DDBJ databases">
        <title>Annotation of the Genome Sequence of Fusarium oxysporum HDV247.</title>
        <authorList>
            <consortium name="The Broad Institute Genomics Platform"/>
            <person name="Ma L.-J."/>
            <person name="Corby-Kistler H."/>
            <person name="Broz K."/>
            <person name="Gale L.R."/>
            <person name="Jonkers W."/>
            <person name="O'Donnell K."/>
            <person name="Ploetz R."/>
            <person name="Steinberg C."/>
            <person name="Schwartz D.C."/>
            <person name="VanEtten H."/>
            <person name="Zhou S."/>
            <person name="Young S.K."/>
            <person name="Zeng Q."/>
            <person name="Gargeya S."/>
            <person name="Fitzgerald M."/>
            <person name="Abouelleil A."/>
            <person name="Alvarado L."/>
            <person name="Chapman S.B."/>
            <person name="Gainer-Dewar J."/>
            <person name="Goldberg J."/>
            <person name="Griggs A."/>
            <person name="Gujja S."/>
            <person name="Hansen M."/>
            <person name="Howarth C."/>
            <person name="Imamovic A."/>
            <person name="Ireland A."/>
            <person name="Larimer J."/>
            <person name="McCowan C."/>
            <person name="Murphy C."/>
            <person name="Pearson M."/>
            <person name="Poon T.W."/>
            <person name="Priest M."/>
            <person name="Roberts A."/>
            <person name="Saif S."/>
            <person name="Shea T."/>
            <person name="Sykes S."/>
            <person name="Wortman J."/>
            <person name="Nusbaum C."/>
            <person name="Birren B."/>
        </authorList>
    </citation>
    <scope>NUCLEOTIDE SEQUENCE</scope>
    <source>
        <strain evidence="2">HDV247</strain>
    </source>
</reference>
<reference evidence="2" key="1">
    <citation type="submission" date="2011-10" db="EMBL/GenBank/DDBJ databases">
        <title>The Genome Sequence of Fusarium oxysporum HDV247.</title>
        <authorList>
            <consortium name="The Broad Institute Genome Sequencing Platform"/>
            <person name="Ma L.-J."/>
            <person name="Gale L.R."/>
            <person name="Schwartz D.C."/>
            <person name="Zhou S."/>
            <person name="Corby-Kistler H."/>
            <person name="Young S.K."/>
            <person name="Zeng Q."/>
            <person name="Gargeya S."/>
            <person name="Fitzgerald M."/>
            <person name="Haas B."/>
            <person name="Abouelleil A."/>
            <person name="Alvarado L."/>
            <person name="Arachchi H.M."/>
            <person name="Berlin A."/>
            <person name="Brown A."/>
            <person name="Chapman S.B."/>
            <person name="Chen Z."/>
            <person name="Dunbar C."/>
            <person name="Freedman E."/>
            <person name="Gearin G."/>
            <person name="Goldberg J."/>
            <person name="Griggs A."/>
            <person name="Gujja S."/>
            <person name="Heiman D."/>
            <person name="Howarth C."/>
            <person name="Larson L."/>
            <person name="Lui A."/>
            <person name="MacDonald P.J.P."/>
            <person name="Montmayeur A."/>
            <person name="Murphy C."/>
            <person name="Neiman D."/>
            <person name="Pearson M."/>
            <person name="Priest M."/>
            <person name="Roberts A."/>
            <person name="Saif S."/>
            <person name="Shea T."/>
            <person name="Shenoy N."/>
            <person name="Sisk P."/>
            <person name="Stolte C."/>
            <person name="Sykes S."/>
            <person name="Wortman J."/>
            <person name="Nusbaum C."/>
            <person name="Birren B."/>
        </authorList>
    </citation>
    <scope>NUCLEOTIDE SEQUENCE [LARGE SCALE GENOMIC DNA]</scope>
    <source>
        <strain evidence="2">HDV247</strain>
    </source>
</reference>
<dbReference type="Proteomes" id="UP000030751">
    <property type="component" value="Unassembled WGS sequence"/>
</dbReference>
<name>W9NLA9_FUSOX</name>
<dbReference type="OrthoDB" id="5079016at2759"/>
<gene>
    <name evidence="2" type="ORF">FOVG_19738</name>
</gene>
<dbReference type="AlphaFoldDB" id="W9NLA9"/>